<accession>A0A0E9QIR4</accession>
<proteinExistence type="predicted"/>
<dbReference type="AlphaFoldDB" id="A0A0E9QIR4"/>
<name>A0A0E9QIR4_ANGAN</name>
<reference evidence="1" key="1">
    <citation type="submission" date="2014-11" db="EMBL/GenBank/DDBJ databases">
        <authorList>
            <person name="Amaro Gonzalez C."/>
        </authorList>
    </citation>
    <scope>NUCLEOTIDE SEQUENCE</scope>
</reference>
<organism evidence="1">
    <name type="scientific">Anguilla anguilla</name>
    <name type="common">European freshwater eel</name>
    <name type="synonym">Muraena anguilla</name>
    <dbReference type="NCBI Taxonomy" id="7936"/>
    <lineage>
        <taxon>Eukaryota</taxon>
        <taxon>Metazoa</taxon>
        <taxon>Chordata</taxon>
        <taxon>Craniata</taxon>
        <taxon>Vertebrata</taxon>
        <taxon>Euteleostomi</taxon>
        <taxon>Actinopterygii</taxon>
        <taxon>Neopterygii</taxon>
        <taxon>Teleostei</taxon>
        <taxon>Anguilliformes</taxon>
        <taxon>Anguillidae</taxon>
        <taxon>Anguilla</taxon>
    </lineage>
</organism>
<evidence type="ECO:0000313" key="1">
    <source>
        <dbReference type="EMBL" id="JAH16225.1"/>
    </source>
</evidence>
<protein>
    <submittedName>
        <fullName evidence="1">Uncharacterized protein</fullName>
    </submittedName>
</protein>
<sequence length="46" mass="5275">MIQYGTMILYCLISQSPYFPRVPFTTLTKGPLAFTQSPRRLHIVST</sequence>
<reference evidence="1" key="2">
    <citation type="journal article" date="2015" name="Fish Shellfish Immunol.">
        <title>Early steps in the European eel (Anguilla anguilla)-Vibrio vulnificus interaction in the gills: Role of the RtxA13 toxin.</title>
        <authorList>
            <person name="Callol A."/>
            <person name="Pajuelo D."/>
            <person name="Ebbesson L."/>
            <person name="Teles M."/>
            <person name="MacKenzie S."/>
            <person name="Amaro C."/>
        </authorList>
    </citation>
    <scope>NUCLEOTIDE SEQUENCE</scope>
</reference>
<dbReference type="EMBL" id="GBXM01092352">
    <property type="protein sequence ID" value="JAH16225.1"/>
    <property type="molecule type" value="Transcribed_RNA"/>
</dbReference>